<dbReference type="Proteomes" id="UP001148312">
    <property type="component" value="Unassembled WGS sequence"/>
</dbReference>
<sequence>MLGSIHLRMTWLRISILPEDPVTESAILPLEAKDPHFWQKKDDYRQDVNAENFDYLGYLMRAPSVTG</sequence>
<dbReference type="EMBL" id="JAPWDQ010000005">
    <property type="protein sequence ID" value="KAJ5484982.1"/>
    <property type="molecule type" value="Genomic_DNA"/>
</dbReference>
<dbReference type="GeneID" id="81624821"/>
<dbReference type="RefSeq" id="XP_056789766.1">
    <property type="nucleotide sequence ID" value="XM_056934572.1"/>
</dbReference>
<gene>
    <name evidence="1" type="ORF">N7539_004970</name>
</gene>
<evidence type="ECO:0000313" key="1">
    <source>
        <dbReference type="EMBL" id="KAJ5484982.1"/>
    </source>
</evidence>
<dbReference type="AlphaFoldDB" id="A0A9X0BUK1"/>
<name>A0A9X0BUK1_9EURO</name>
<keyword evidence="2" id="KW-1185">Reference proteome</keyword>
<protein>
    <submittedName>
        <fullName evidence="1">Uncharacterized protein</fullName>
    </submittedName>
</protein>
<organism evidence="1 2">
    <name type="scientific">Penicillium diatomitis</name>
    <dbReference type="NCBI Taxonomy" id="2819901"/>
    <lineage>
        <taxon>Eukaryota</taxon>
        <taxon>Fungi</taxon>
        <taxon>Dikarya</taxon>
        <taxon>Ascomycota</taxon>
        <taxon>Pezizomycotina</taxon>
        <taxon>Eurotiomycetes</taxon>
        <taxon>Eurotiomycetidae</taxon>
        <taxon>Eurotiales</taxon>
        <taxon>Aspergillaceae</taxon>
        <taxon>Penicillium</taxon>
    </lineage>
</organism>
<proteinExistence type="predicted"/>
<comment type="caution">
    <text evidence="1">The sequence shown here is derived from an EMBL/GenBank/DDBJ whole genome shotgun (WGS) entry which is preliminary data.</text>
</comment>
<accession>A0A9X0BUK1</accession>
<reference evidence="1" key="1">
    <citation type="submission" date="2022-12" db="EMBL/GenBank/DDBJ databases">
        <authorList>
            <person name="Petersen C."/>
        </authorList>
    </citation>
    <scope>NUCLEOTIDE SEQUENCE</scope>
    <source>
        <strain evidence="1">IBT 30728</strain>
    </source>
</reference>
<evidence type="ECO:0000313" key="2">
    <source>
        <dbReference type="Proteomes" id="UP001148312"/>
    </source>
</evidence>
<reference evidence="1" key="2">
    <citation type="journal article" date="2023" name="IMA Fungus">
        <title>Comparative genomic study of the Penicillium genus elucidates a diverse pangenome and 15 lateral gene transfer events.</title>
        <authorList>
            <person name="Petersen C."/>
            <person name="Sorensen T."/>
            <person name="Nielsen M.R."/>
            <person name="Sondergaard T.E."/>
            <person name="Sorensen J.L."/>
            <person name="Fitzpatrick D.A."/>
            <person name="Frisvad J.C."/>
            <person name="Nielsen K.L."/>
        </authorList>
    </citation>
    <scope>NUCLEOTIDE SEQUENCE</scope>
    <source>
        <strain evidence="1">IBT 30728</strain>
    </source>
</reference>